<reference evidence="1 2" key="1">
    <citation type="journal article" date="2016" name="Sci. Rep.">
        <title>Genomic and phenotypic characterization of the species Acinetobacter venetianus.</title>
        <authorList>
            <person name="Fondi M."/>
            <person name="Maida I."/>
            <person name="Perrin E."/>
            <person name="Orlandini V."/>
            <person name="La Torre L."/>
            <person name="Bosi E."/>
            <person name="Negroni A."/>
            <person name="Zanaroli G."/>
            <person name="Fava F."/>
            <person name="Decorosi F."/>
            <person name="Giovannetti L."/>
            <person name="Viti C."/>
            <person name="Vaneechoutte M."/>
            <person name="Dijkshoorn L."/>
            <person name="Fani R."/>
        </authorList>
    </citation>
    <scope>NUCLEOTIDE SEQUENCE [LARGE SCALE GENOMIC DNA]</scope>
    <source>
        <strain evidence="1 2">LUH13518</strain>
    </source>
</reference>
<gene>
    <name evidence="1" type="ORF">AVENLUH13518_02963</name>
</gene>
<accession>A0A150HQC4</accession>
<sequence length="70" mass="8119">MGVNKKTKMAAISKGSYIYVDGFRIQILEDISIVLNQEVIDRLLKEESQYWCVDVWENKVCCPKHPYGKP</sequence>
<name>A0A150HQC4_9GAMM</name>
<dbReference type="Proteomes" id="UP000075544">
    <property type="component" value="Unassembled WGS sequence"/>
</dbReference>
<dbReference type="AlphaFoldDB" id="A0A150HQC4"/>
<evidence type="ECO:0000313" key="1">
    <source>
        <dbReference type="EMBL" id="KXZ68803.1"/>
    </source>
</evidence>
<protein>
    <submittedName>
        <fullName evidence="1">Uncharacterized protein</fullName>
    </submittedName>
</protein>
<comment type="caution">
    <text evidence="1">The sequence shown here is derived from an EMBL/GenBank/DDBJ whole genome shotgun (WGS) entry which is preliminary data.</text>
</comment>
<dbReference type="EMBL" id="JRHX01000087">
    <property type="protein sequence ID" value="KXZ68803.1"/>
    <property type="molecule type" value="Genomic_DNA"/>
</dbReference>
<proteinExistence type="predicted"/>
<organism evidence="1 2">
    <name type="scientific">Acinetobacter venetianus</name>
    <dbReference type="NCBI Taxonomy" id="52133"/>
    <lineage>
        <taxon>Bacteria</taxon>
        <taxon>Pseudomonadati</taxon>
        <taxon>Pseudomonadota</taxon>
        <taxon>Gammaproteobacteria</taxon>
        <taxon>Moraxellales</taxon>
        <taxon>Moraxellaceae</taxon>
        <taxon>Acinetobacter</taxon>
    </lineage>
</organism>
<evidence type="ECO:0000313" key="2">
    <source>
        <dbReference type="Proteomes" id="UP000075544"/>
    </source>
</evidence>
<dbReference type="PATRIC" id="fig|52133.19.peg.3009"/>
<dbReference type="RefSeq" id="WP_061525511.1">
    <property type="nucleotide sequence ID" value="NZ_JRHX01000087.1"/>
</dbReference>